<proteinExistence type="predicted"/>
<name>A0A840E4K5_9HYPH</name>
<organism evidence="1 2">
    <name type="scientific">Bartonella fuyuanensis</name>
    <dbReference type="NCBI Taxonomy" id="1460968"/>
    <lineage>
        <taxon>Bacteria</taxon>
        <taxon>Pseudomonadati</taxon>
        <taxon>Pseudomonadota</taxon>
        <taxon>Alphaproteobacteria</taxon>
        <taxon>Hyphomicrobiales</taxon>
        <taxon>Bartonellaceae</taxon>
        <taxon>Bartonella</taxon>
    </lineage>
</organism>
<comment type="caution">
    <text evidence="1">The sequence shown here is derived from an EMBL/GenBank/DDBJ whole genome shotgun (WGS) entry which is preliminary data.</text>
</comment>
<evidence type="ECO:0008006" key="3">
    <source>
        <dbReference type="Google" id="ProtNLM"/>
    </source>
</evidence>
<reference evidence="1 2" key="1">
    <citation type="submission" date="2020-08" db="EMBL/GenBank/DDBJ databases">
        <title>Genomic Encyclopedia of Type Strains, Phase IV (KMG-IV): sequencing the most valuable type-strain genomes for metagenomic binning, comparative biology and taxonomic classification.</title>
        <authorList>
            <person name="Goeker M."/>
        </authorList>
    </citation>
    <scope>NUCLEOTIDE SEQUENCE [LARGE SCALE GENOMIC DNA]</scope>
    <source>
        <strain evidence="1 2">DSM 100694</strain>
    </source>
</reference>
<accession>A0A840E4K5</accession>
<dbReference type="InterPro" id="IPR038488">
    <property type="entry name" value="Integrase_DNA-bd_sf"/>
</dbReference>
<dbReference type="AlphaFoldDB" id="A0A840E4K5"/>
<sequence length="41" mass="4773">MGARKYNDGASLLLHKRKDGGAQWLYRYIIHGRRREMGLAL</sequence>
<keyword evidence="2" id="KW-1185">Reference proteome</keyword>
<dbReference type="EMBL" id="JACIFE010000009">
    <property type="protein sequence ID" value="MBB4076729.1"/>
    <property type="molecule type" value="Genomic_DNA"/>
</dbReference>
<evidence type="ECO:0000313" key="1">
    <source>
        <dbReference type="EMBL" id="MBB4076729.1"/>
    </source>
</evidence>
<protein>
    <recommendedName>
        <fullName evidence="3">Phage integrase</fullName>
    </recommendedName>
</protein>
<dbReference type="Proteomes" id="UP000585970">
    <property type="component" value="Unassembled WGS sequence"/>
</dbReference>
<gene>
    <name evidence="1" type="ORF">GGR08_001035</name>
</gene>
<evidence type="ECO:0000313" key="2">
    <source>
        <dbReference type="Proteomes" id="UP000585970"/>
    </source>
</evidence>
<dbReference type="Gene3D" id="3.30.160.390">
    <property type="entry name" value="Integrase, DNA-binding domain"/>
    <property type="match status" value="1"/>
</dbReference>